<reference evidence="2 3" key="2">
    <citation type="journal article" date="2016" name="Genome Announc.">
        <title>Complete Genome Sequence of Sphingopyxis terrae Strain 203-1 (NBRC 111660), a Polyethylene Glycol Degrader.</title>
        <authorList>
            <person name="Ohtsubo Y."/>
            <person name="Nonoyama S."/>
            <person name="Nagata Y."/>
            <person name="Numata M."/>
            <person name="Tsuchikane K."/>
            <person name="Hosoyama A."/>
            <person name="Yamazoe A."/>
            <person name="Tsuda M."/>
            <person name="Fujita N."/>
            <person name="Kawai F."/>
        </authorList>
    </citation>
    <scope>NUCLEOTIDE SEQUENCE [LARGE SCALE GENOMIC DNA]</scope>
    <source>
        <strain evidence="2 3">203-1</strain>
    </source>
</reference>
<keyword evidence="1" id="KW-1133">Transmembrane helix</keyword>
<evidence type="ECO:0000313" key="3">
    <source>
        <dbReference type="Proteomes" id="UP000076234"/>
    </source>
</evidence>
<evidence type="ECO:0008006" key="4">
    <source>
        <dbReference type="Google" id="ProtNLM"/>
    </source>
</evidence>
<keyword evidence="1" id="KW-0812">Transmembrane</keyword>
<accession>A0A142W0H5</accession>
<dbReference type="Proteomes" id="UP000076234">
    <property type="component" value="Chromosome"/>
</dbReference>
<proteinExistence type="predicted"/>
<dbReference type="KEGG" id="ster:AOA14_13040"/>
<evidence type="ECO:0000256" key="1">
    <source>
        <dbReference type="SAM" id="Phobius"/>
    </source>
</evidence>
<dbReference type="STRING" id="1219058.AOA14_13040"/>
<dbReference type="RefSeq" id="WP_238929655.1">
    <property type="nucleotide sequence ID" value="NZ_BCZQ01000028.1"/>
</dbReference>
<dbReference type="AlphaFoldDB" id="A0A142W0H5"/>
<gene>
    <name evidence="2" type="ORF">AOA14_13040</name>
</gene>
<reference evidence="3" key="1">
    <citation type="submission" date="2015-11" db="EMBL/GenBank/DDBJ databases">
        <title>Complete genome sequence of a polyethylene glycol-degrading strain Sphingopyxis terrae strain 203-1 (NBRC 15098).</title>
        <authorList>
            <person name="Yoshiyuki O."/>
            <person name="Shouta N."/>
            <person name="Nagata Y."/>
            <person name="Numata M."/>
            <person name="Tsuchikane K."/>
            <person name="Hosoyama A."/>
            <person name="Yamazoe A."/>
            <person name="Tsuda M."/>
            <person name="Fujita N."/>
            <person name="Kawai F."/>
        </authorList>
    </citation>
    <scope>NUCLEOTIDE SEQUENCE [LARGE SCALE GENOMIC DNA]</scope>
    <source>
        <strain evidence="3">203-1</strain>
    </source>
</reference>
<feature type="transmembrane region" description="Helical" evidence="1">
    <location>
        <begin position="100"/>
        <end position="121"/>
    </location>
</feature>
<feature type="transmembrane region" description="Helical" evidence="1">
    <location>
        <begin position="270"/>
        <end position="296"/>
    </location>
</feature>
<feature type="transmembrane region" description="Helical" evidence="1">
    <location>
        <begin position="68"/>
        <end position="88"/>
    </location>
</feature>
<evidence type="ECO:0000313" key="2">
    <source>
        <dbReference type="EMBL" id="AMU95534.1"/>
    </source>
</evidence>
<sequence length="297" mass="33167">MASLFPRRLLGRRNRATQTERVRERKHEGFLRYANFRWAKISGGLCLLVITSYALIDVTPRPNGGSWYGYTLGTIGALLILWLTALGYRKRKMTRDAWSLKAWTSAHVYLGLSLIVIGTWHTGFQLGWNVHTLAWALMMLVILSGLYGVIVYATLPAALSNNRDEMTQMQMLEAIRAFDRQLHAAAQPLSPEDTAPVLASLDEDPFAGGIRARLSGRYPKDATAAALRALSLSHGGNADARQKVIGLLSQKEAALARLRAHLRIRAMLEIWLYVHVPLTFALIAALSAHIISVFFYW</sequence>
<name>A0A142W0H5_9SPHN</name>
<protein>
    <recommendedName>
        <fullName evidence="4">Ferric reductase like transmembrane component</fullName>
    </recommendedName>
</protein>
<dbReference type="EMBL" id="CP013342">
    <property type="protein sequence ID" value="AMU95534.1"/>
    <property type="molecule type" value="Genomic_DNA"/>
</dbReference>
<feature type="transmembrane region" description="Helical" evidence="1">
    <location>
        <begin position="38"/>
        <end position="56"/>
    </location>
</feature>
<keyword evidence="1" id="KW-0472">Membrane</keyword>
<organism evidence="2 3">
    <name type="scientific">Sphingopyxis terrae subsp. terrae NBRC 15098</name>
    <dbReference type="NCBI Taxonomy" id="1219058"/>
    <lineage>
        <taxon>Bacteria</taxon>
        <taxon>Pseudomonadati</taxon>
        <taxon>Pseudomonadota</taxon>
        <taxon>Alphaproteobacteria</taxon>
        <taxon>Sphingomonadales</taxon>
        <taxon>Sphingomonadaceae</taxon>
        <taxon>Sphingopyxis</taxon>
    </lineage>
</organism>
<feature type="transmembrane region" description="Helical" evidence="1">
    <location>
        <begin position="133"/>
        <end position="159"/>
    </location>
</feature>